<proteinExistence type="inferred from homology"/>
<name>A0AAJ7RUN5_CEPCN</name>
<evidence type="ECO:0000256" key="1">
    <source>
        <dbReference type="ARBA" id="ARBA00004653"/>
    </source>
</evidence>
<feature type="transmembrane region" description="Helical" evidence="10">
    <location>
        <begin position="40"/>
        <end position="58"/>
    </location>
</feature>
<dbReference type="RefSeq" id="XP_024947012.1">
    <property type="nucleotide sequence ID" value="XM_025091244.1"/>
</dbReference>
<feature type="transmembrane region" description="Helical" evidence="10">
    <location>
        <begin position="184"/>
        <end position="203"/>
    </location>
</feature>
<feature type="transmembrane region" description="Helical" evidence="10">
    <location>
        <begin position="131"/>
        <end position="148"/>
    </location>
</feature>
<dbReference type="Pfam" id="PF08449">
    <property type="entry name" value="UAA"/>
    <property type="match status" value="1"/>
</dbReference>
<evidence type="ECO:0000256" key="6">
    <source>
        <dbReference type="ARBA" id="ARBA00023136"/>
    </source>
</evidence>
<evidence type="ECO:0000313" key="11">
    <source>
        <dbReference type="Proteomes" id="UP000694920"/>
    </source>
</evidence>
<evidence type="ECO:0000313" key="12">
    <source>
        <dbReference type="RefSeq" id="XP_024947012.1"/>
    </source>
</evidence>
<dbReference type="GO" id="GO:0005789">
    <property type="term" value="C:endoplasmic reticulum membrane"/>
    <property type="evidence" value="ECO:0007669"/>
    <property type="project" value="TreeGrafter"/>
</dbReference>
<evidence type="ECO:0000256" key="9">
    <source>
        <dbReference type="ARBA" id="ARBA00042729"/>
    </source>
</evidence>
<dbReference type="GeneID" id="107273948"/>
<organism evidence="11 12">
    <name type="scientific">Cephus cinctus</name>
    <name type="common">Wheat stem sawfly</name>
    <dbReference type="NCBI Taxonomy" id="211228"/>
    <lineage>
        <taxon>Eukaryota</taxon>
        <taxon>Metazoa</taxon>
        <taxon>Ecdysozoa</taxon>
        <taxon>Arthropoda</taxon>
        <taxon>Hexapoda</taxon>
        <taxon>Insecta</taxon>
        <taxon>Pterygota</taxon>
        <taxon>Neoptera</taxon>
        <taxon>Endopterygota</taxon>
        <taxon>Hymenoptera</taxon>
        <taxon>Cephoidea</taxon>
        <taxon>Cephidae</taxon>
        <taxon>Cephus</taxon>
    </lineage>
</organism>
<gene>
    <name evidence="12" type="primary">LOC107273948</name>
</gene>
<keyword evidence="5 10" id="KW-1133">Transmembrane helix</keyword>
<dbReference type="GO" id="GO:0000139">
    <property type="term" value="C:Golgi membrane"/>
    <property type="evidence" value="ECO:0007669"/>
    <property type="project" value="UniProtKB-SubCell"/>
</dbReference>
<feature type="transmembrane region" description="Helical" evidence="10">
    <location>
        <begin position="335"/>
        <end position="353"/>
    </location>
</feature>
<evidence type="ECO:0000256" key="10">
    <source>
        <dbReference type="SAM" id="Phobius"/>
    </source>
</evidence>
<dbReference type="InterPro" id="IPR013657">
    <property type="entry name" value="SCL35B1-4/HUT1"/>
</dbReference>
<evidence type="ECO:0000256" key="5">
    <source>
        <dbReference type="ARBA" id="ARBA00022989"/>
    </source>
</evidence>
<feature type="transmembrane region" description="Helical" evidence="10">
    <location>
        <begin position="218"/>
        <end position="236"/>
    </location>
</feature>
<dbReference type="Proteomes" id="UP000694920">
    <property type="component" value="Unplaced"/>
</dbReference>
<comment type="subcellular location">
    <subcellularLocation>
        <location evidence="1">Golgi apparatus membrane</location>
        <topology evidence="1">Multi-pass membrane protein</topology>
    </subcellularLocation>
</comment>
<dbReference type="GO" id="GO:0046964">
    <property type="term" value="F:3'-phosphoadenosine 5'-phosphosulfate transmembrane transporter activity"/>
    <property type="evidence" value="ECO:0007669"/>
    <property type="project" value="TreeGrafter"/>
</dbReference>
<dbReference type="InterPro" id="IPR037185">
    <property type="entry name" value="EmrE-like"/>
</dbReference>
<dbReference type="PANTHER" id="PTHR10778:SF8">
    <property type="entry name" value="ADENOSINE 3'-PHOSPHO 5'-PHOSPHOSULFATE TRANSPORTER 2"/>
    <property type="match status" value="1"/>
</dbReference>
<feature type="transmembrane region" description="Helical" evidence="10">
    <location>
        <begin position="155"/>
        <end position="178"/>
    </location>
</feature>
<dbReference type="AlphaFoldDB" id="A0AAJ7RUN5"/>
<comment type="similarity">
    <text evidence="2">Belongs to the nucleotide-sugar transporter family. SLC35B subfamily.</text>
</comment>
<evidence type="ECO:0000256" key="8">
    <source>
        <dbReference type="ARBA" id="ARBA00041866"/>
    </source>
</evidence>
<accession>A0AAJ7RUN5</accession>
<evidence type="ECO:0000256" key="7">
    <source>
        <dbReference type="ARBA" id="ARBA00039669"/>
    </source>
</evidence>
<keyword evidence="6 10" id="KW-0472">Membrane</keyword>
<keyword evidence="11" id="KW-1185">Reference proteome</keyword>
<dbReference type="SUPFAM" id="SSF103481">
    <property type="entry name" value="Multidrug resistance efflux transporter EmrE"/>
    <property type="match status" value="1"/>
</dbReference>
<feature type="transmembrane region" description="Helical" evidence="10">
    <location>
        <begin position="279"/>
        <end position="300"/>
    </location>
</feature>
<feature type="transmembrane region" description="Helical" evidence="10">
    <location>
        <begin position="70"/>
        <end position="92"/>
    </location>
</feature>
<feature type="transmembrane region" description="Helical" evidence="10">
    <location>
        <begin position="307"/>
        <end position="329"/>
    </location>
</feature>
<keyword evidence="4 10" id="KW-0812">Transmembrane</keyword>
<evidence type="ECO:0000256" key="3">
    <source>
        <dbReference type="ARBA" id="ARBA00022448"/>
    </source>
</evidence>
<sequence>MSFKGVYVDNKPGEYKTDNDIKKIQLLCFDLTNYTVKSQLLLCSLGVFVFFILYGYLQELIFTLDGFRPYGWYLTLIQFGYYTVFGLIECRVKHIVRKISIGTYLLLALLTLGTMGFSNSSLGYLNYPTQVIFKCCKLIPVMVGSILIQGKKYRLLDFLAASLMCIGLILFTLADSMISPRFDFIGVVMISCALLCDAIIGNVQEKAMRQYKGTNTEVVLYSYSIGFLYLLLILLLTGDFVKGVSFCAKVIFNKMHMLITFKTSYENYYRQEFQHPVEVYGYGLLFSLCGYLGIQIVLTLVQCCGAFVAATVTTCRKAVSIIISFMFFYKPFSFQYLWSGLLVILGIYLNIYSKQGNSKSDLREIWIKLKRCWSNQNRIQRQLMANV</sequence>
<dbReference type="CTD" id="39914"/>
<reference evidence="12" key="1">
    <citation type="submission" date="2025-08" db="UniProtKB">
        <authorList>
            <consortium name="RefSeq"/>
        </authorList>
    </citation>
    <scope>IDENTIFICATION</scope>
</reference>
<keyword evidence="3" id="KW-0813">Transport</keyword>
<dbReference type="PANTHER" id="PTHR10778">
    <property type="entry name" value="SOLUTE CARRIER FAMILY 35 MEMBER B"/>
    <property type="match status" value="1"/>
</dbReference>
<evidence type="ECO:0000256" key="2">
    <source>
        <dbReference type="ARBA" id="ARBA00010694"/>
    </source>
</evidence>
<evidence type="ECO:0000256" key="4">
    <source>
        <dbReference type="ARBA" id="ARBA00022692"/>
    </source>
</evidence>
<protein>
    <recommendedName>
        <fullName evidence="7">Adenosine 3'-phospho 5'-phosphosulfate transporter 2</fullName>
    </recommendedName>
    <alternativeName>
        <fullName evidence="8">PAPS transporter 2</fullName>
    </alternativeName>
    <alternativeName>
        <fullName evidence="9">Solute carrier family 35 member B3 homolog</fullName>
    </alternativeName>
</protein>
<feature type="transmembrane region" description="Helical" evidence="10">
    <location>
        <begin position="104"/>
        <end position="125"/>
    </location>
</feature>